<sequence>MWEVLGRFDRQALKMALALLPVERKYEHLVVTGNLASEIHQLIDVAERDGWIDELISIVPEHTEGGRRAREILAKATERERLYGTSPELAENSDTASVEADEAQLPGYARSATSPEYDQSIRRFWRYYIGDEEDPVPFGGRDKELSELATWLKQPDAAPRLLITAVAGRGKTSLLAHWIKAIPTQQWRVVFAPISNRFETNQPAIVYEALAHQLARIAGERAGHFTHDLDRSYRARCLELLDRINAGTVPTLMIIDGLDETGGWSFSRNILAASGRMLRIVVSARRLMGDSADGRDWLDRIEWPHSTDRTKVLTVEPLSQEGVAQAVASMGPAAEPIAAKASTLAELVRLTQGEPLLVRQYAQMLGIEPGRTEAADLAGLESGYAGFFRHWFETQVGSPATDGHWANAVEVPLAVLTAAQGPLLHRDLERICAIATKDDAFHLSVAALQPLQRFLIGDGVSTGYTFQHPKFAEYFQTEYFKGGSMHNALAGIVTWCRSIVDGDARPDEIPDYVRNHYVSHLVAARAAPDAFEAILASRWQQIWLEQDAGTIRYVTDVETVKGYFRDAHHFEKGKRFAIMMRAALILSSLQSVGANIPWQLLTLLIRNGRMSVRQALHQLLRQDGSAQLYGLPPLFAVADPTTRKLILSEVEAFGSVRWYAEAFVGIAVQLPPAERSAILERMLSEIADLAEAESTYSSLYVGYVVEVLTAERDADLLMQCLSLTGSLESNFDQASLVKKIAERLSPECPLDLWSRTLSVVEKISESYWRSEALVSIAERVSPGHGAELVWRMVTIAGGLDDGADRATAFAAIARLIEPGHALCAIVLQAVEAISAEDDRALAARICARATVGDRFPPDRRADILSNAISAANGIGDLWPRAKVLLTVAELLRREGDAGLASALLSAAASIPWDDGAHARVKAVIAIAEHLDADHRTRVLADAVGAIGQLQRGNDKPYPLDVCATNFDPVRDEALLFRVLAIAQTVNEDARAKVLAAIAMRLAPDQDALGSRVIAMAEELSRLTTSSSTIAAIAKQFPAQRTTGLLSRQLPGPEEVDKLTGLFSLGLSELAGCLSPRDQPELVLRMLSFAAAKEYHKARIIAAIAEKLAVEPNETLEKRALAVAETIGWPHSAVDSLVALGRCLEGDGRAQIILKAVNLAKSAADGWTRRNNLARIRGYLDPARDANILTEIPTLEEPSMESDDEVRALFGNLGTQPDNQREQSITRLLDLAEMPQLRSVYPRDVIIQTAASYCPKPCAVALIQRIDLLLVDIKDEQPKAKAYAALARATAGDNTRYISLALDAAAKIGSDATRDTLLPDIVGLVTPEHDSQLVAKALRAVEAMDWERYRALALASIAGCLPRTERLSTLSLALSAAQQTGSEEDTFNGLSNVLQSMAKEDASDIIPGALEIANGLEYPEWRCRALAEISTRLAADQRDTLLTQVLELAETEDDWTISRIINAVVGHLKPELVSGLLDRLPNHIARLERPQALSLLASCAPYIYSNYGESVTLDIAQTIGDVCDRWPYHSDRP</sequence>
<evidence type="ECO:0000256" key="1">
    <source>
        <dbReference type="SAM" id="MobiDB-lite"/>
    </source>
</evidence>
<dbReference type="Proteomes" id="UP000095463">
    <property type="component" value="Unassembled WGS sequence"/>
</dbReference>
<feature type="domain" description="Orc1-like AAA ATPase" evidence="2">
    <location>
        <begin position="138"/>
        <end position="260"/>
    </location>
</feature>
<comment type="caution">
    <text evidence="3">The sequence shown here is derived from an EMBL/GenBank/DDBJ whole genome shotgun (WGS) entry which is preliminary data.</text>
</comment>
<accession>A0A1E5XMG7</accession>
<gene>
    <name evidence="3" type="ORF">VW23_001760</name>
</gene>
<protein>
    <recommendedName>
        <fullName evidence="2">Orc1-like AAA ATPase domain-containing protein</fullName>
    </recommendedName>
</protein>
<dbReference type="SUPFAM" id="SSF52540">
    <property type="entry name" value="P-loop containing nucleoside triphosphate hydrolases"/>
    <property type="match status" value="1"/>
</dbReference>
<dbReference type="Gene3D" id="1.25.40.10">
    <property type="entry name" value="Tetratricopeptide repeat domain"/>
    <property type="match status" value="1"/>
</dbReference>
<dbReference type="EMBL" id="LAJE02000257">
    <property type="protein sequence ID" value="OEO29797.1"/>
    <property type="molecule type" value="Genomic_DNA"/>
</dbReference>
<evidence type="ECO:0000313" key="4">
    <source>
        <dbReference type="Proteomes" id="UP000095463"/>
    </source>
</evidence>
<dbReference type="InterPro" id="IPR041664">
    <property type="entry name" value="AAA_16"/>
</dbReference>
<dbReference type="InterPro" id="IPR027417">
    <property type="entry name" value="P-loop_NTPase"/>
</dbReference>
<evidence type="ECO:0000259" key="2">
    <source>
        <dbReference type="Pfam" id="PF13191"/>
    </source>
</evidence>
<dbReference type="Pfam" id="PF13191">
    <property type="entry name" value="AAA_16"/>
    <property type="match status" value="1"/>
</dbReference>
<proteinExistence type="predicted"/>
<feature type="region of interest" description="Disordered" evidence="1">
    <location>
        <begin position="83"/>
        <end position="112"/>
    </location>
</feature>
<evidence type="ECO:0000313" key="3">
    <source>
        <dbReference type="EMBL" id="OEO29797.1"/>
    </source>
</evidence>
<name>A0A1E5XMG7_9HYPH</name>
<dbReference type="Gene3D" id="3.40.50.300">
    <property type="entry name" value="P-loop containing nucleotide triphosphate hydrolases"/>
    <property type="match status" value="1"/>
</dbReference>
<organism evidence="3 4">
    <name type="scientific">Devosia insulae DS-56</name>
    <dbReference type="NCBI Taxonomy" id="1116389"/>
    <lineage>
        <taxon>Bacteria</taxon>
        <taxon>Pseudomonadati</taxon>
        <taxon>Pseudomonadota</taxon>
        <taxon>Alphaproteobacteria</taxon>
        <taxon>Hyphomicrobiales</taxon>
        <taxon>Devosiaceae</taxon>
        <taxon>Devosia</taxon>
    </lineage>
</organism>
<dbReference type="InterPro" id="IPR011990">
    <property type="entry name" value="TPR-like_helical_dom_sf"/>
</dbReference>
<keyword evidence="4" id="KW-1185">Reference proteome</keyword>
<reference evidence="3 4" key="1">
    <citation type="journal article" date="2015" name="Genome Announc.">
        <title>Genome Assemblies of Three Soil-Associated Devosia species: D. insulae, D. limi, and D. soli.</title>
        <authorList>
            <person name="Hassan Y.I."/>
            <person name="Lepp D."/>
            <person name="Zhou T."/>
        </authorList>
    </citation>
    <scope>NUCLEOTIDE SEQUENCE [LARGE SCALE GENOMIC DNA]</scope>
    <source>
        <strain evidence="3 4">DS-56</strain>
    </source>
</reference>